<dbReference type="Proteomes" id="UP000772434">
    <property type="component" value="Unassembled WGS sequence"/>
</dbReference>
<proteinExistence type="predicted"/>
<dbReference type="AlphaFoldDB" id="A0A9P5PMC8"/>
<dbReference type="EMBL" id="JADNRY010000119">
    <property type="protein sequence ID" value="KAF9064645.1"/>
    <property type="molecule type" value="Genomic_DNA"/>
</dbReference>
<organism evidence="1 2">
    <name type="scientific">Rhodocollybia butyracea</name>
    <dbReference type="NCBI Taxonomy" id="206335"/>
    <lineage>
        <taxon>Eukaryota</taxon>
        <taxon>Fungi</taxon>
        <taxon>Dikarya</taxon>
        <taxon>Basidiomycota</taxon>
        <taxon>Agaricomycotina</taxon>
        <taxon>Agaricomycetes</taxon>
        <taxon>Agaricomycetidae</taxon>
        <taxon>Agaricales</taxon>
        <taxon>Marasmiineae</taxon>
        <taxon>Omphalotaceae</taxon>
        <taxon>Rhodocollybia</taxon>
    </lineage>
</organism>
<gene>
    <name evidence="1" type="ORF">BDP27DRAFT_134456</name>
</gene>
<name>A0A9P5PMC8_9AGAR</name>
<dbReference type="InterPro" id="IPR036265">
    <property type="entry name" value="HIT-like_sf"/>
</dbReference>
<evidence type="ECO:0000313" key="1">
    <source>
        <dbReference type="EMBL" id="KAF9064645.1"/>
    </source>
</evidence>
<evidence type="ECO:0008006" key="3">
    <source>
        <dbReference type="Google" id="ProtNLM"/>
    </source>
</evidence>
<dbReference type="Gene3D" id="3.30.428.10">
    <property type="entry name" value="HIT-like"/>
    <property type="match status" value="1"/>
</dbReference>
<dbReference type="Pfam" id="PF11969">
    <property type="entry name" value="DcpS_C"/>
    <property type="match status" value="1"/>
</dbReference>
<reference evidence="1" key="1">
    <citation type="submission" date="2020-11" db="EMBL/GenBank/DDBJ databases">
        <authorList>
            <consortium name="DOE Joint Genome Institute"/>
            <person name="Ahrendt S."/>
            <person name="Riley R."/>
            <person name="Andreopoulos W."/>
            <person name="Labutti K."/>
            <person name="Pangilinan J."/>
            <person name="Ruiz-Duenas F.J."/>
            <person name="Barrasa J.M."/>
            <person name="Sanchez-Garcia M."/>
            <person name="Camarero S."/>
            <person name="Miyauchi S."/>
            <person name="Serrano A."/>
            <person name="Linde D."/>
            <person name="Babiker R."/>
            <person name="Drula E."/>
            <person name="Ayuso-Fernandez I."/>
            <person name="Pacheco R."/>
            <person name="Padilla G."/>
            <person name="Ferreira P."/>
            <person name="Barriuso J."/>
            <person name="Kellner H."/>
            <person name="Castanera R."/>
            <person name="Alfaro M."/>
            <person name="Ramirez L."/>
            <person name="Pisabarro A.G."/>
            <person name="Kuo A."/>
            <person name="Tritt A."/>
            <person name="Lipzen A."/>
            <person name="He G."/>
            <person name="Yan M."/>
            <person name="Ng V."/>
            <person name="Cullen D."/>
            <person name="Martin F."/>
            <person name="Rosso M.-N."/>
            <person name="Henrissat B."/>
            <person name="Hibbett D."/>
            <person name="Martinez A.T."/>
            <person name="Grigoriev I.V."/>
        </authorList>
    </citation>
    <scope>NUCLEOTIDE SEQUENCE</scope>
    <source>
        <strain evidence="1">AH 40177</strain>
    </source>
</reference>
<accession>A0A9P5PMC8</accession>
<protein>
    <recommendedName>
        <fullName evidence="3">HIT domain-containing protein</fullName>
    </recommendedName>
</protein>
<dbReference type="SUPFAM" id="SSF54197">
    <property type="entry name" value="HIT-like"/>
    <property type="match status" value="1"/>
</dbReference>
<keyword evidence="2" id="KW-1185">Reference proteome</keyword>
<dbReference type="OrthoDB" id="1915375at2759"/>
<comment type="caution">
    <text evidence="1">The sequence shown here is derived from an EMBL/GenBank/DDBJ whole genome shotgun (WGS) entry which is preliminary data.</text>
</comment>
<sequence length="156" mass="17777">MSYFHFFVIPTQKVYNIVSLTDSAIIHEMISHFKTFWAQPGAAQKCIDRINLAVTEHVDQVLAHLDHEQKSMFNEVVKDVRKYADECSVPLRTLNAEDFVFGFHAMPDSSVGHLHMHVLPLSETFRRFSTDAHDVKTIPARAVIEVLDAETEGDTH</sequence>
<evidence type="ECO:0000313" key="2">
    <source>
        <dbReference type="Proteomes" id="UP000772434"/>
    </source>
</evidence>